<dbReference type="InterPro" id="IPR044144">
    <property type="entry name" value="SAF_UxaA/GarD"/>
</dbReference>
<evidence type="ECO:0000313" key="4">
    <source>
        <dbReference type="Proteomes" id="UP000283474"/>
    </source>
</evidence>
<evidence type="ECO:0000259" key="2">
    <source>
        <dbReference type="SMART" id="SM00858"/>
    </source>
</evidence>
<dbReference type="Proteomes" id="UP000283474">
    <property type="component" value="Chromosome"/>
</dbReference>
<accession>A0A410GEP1</accession>
<dbReference type="GO" id="GO:0019698">
    <property type="term" value="P:D-galacturonate catabolic process"/>
    <property type="evidence" value="ECO:0007669"/>
    <property type="project" value="TreeGrafter"/>
</dbReference>
<dbReference type="PANTHER" id="PTHR30536:SF5">
    <property type="entry name" value="ALTRONATE DEHYDRATASE"/>
    <property type="match status" value="1"/>
</dbReference>
<keyword evidence="4" id="KW-1185">Reference proteome</keyword>
<sequence length="106" mass="11548">MTDKAAIQIRDIDHVATAINELLPNETVKIRGVGDEYEVVAKELIPVGHKIALRDIALNEEIRKYGEVIGSATSPIGAGHHVHVQNCRGLKARRFSGPSEGEDRNA</sequence>
<dbReference type="Pfam" id="PF08666">
    <property type="entry name" value="SAF"/>
    <property type="match status" value="1"/>
</dbReference>
<dbReference type="EMBL" id="CP022987">
    <property type="protein sequence ID" value="QAA94761.1"/>
    <property type="molecule type" value="Genomic_DNA"/>
</dbReference>
<feature type="domain" description="SAF" evidence="2">
    <location>
        <begin position="13"/>
        <end position="88"/>
    </location>
</feature>
<dbReference type="InterPro" id="IPR052172">
    <property type="entry name" value="UxaA_altronate/galactarate_dh"/>
</dbReference>
<dbReference type="OrthoDB" id="9804574at2"/>
<evidence type="ECO:0000313" key="3">
    <source>
        <dbReference type="EMBL" id="QAA94761.1"/>
    </source>
</evidence>
<proteinExistence type="predicted"/>
<protein>
    <recommendedName>
        <fullName evidence="2">SAF domain-containing protein</fullName>
    </recommendedName>
</protein>
<gene>
    <name evidence="3" type="ORF">CKA81_13580</name>
</gene>
<keyword evidence="1" id="KW-0456">Lyase</keyword>
<dbReference type="CDD" id="cd11613">
    <property type="entry name" value="SAF_AH_GD"/>
    <property type="match status" value="1"/>
</dbReference>
<reference evidence="3 4" key="1">
    <citation type="submission" date="2017-08" db="EMBL/GenBank/DDBJ databases">
        <authorList>
            <person name="Park S.-J."/>
            <person name="Kim H."/>
        </authorList>
    </citation>
    <scope>NUCLEOTIDE SEQUENCE [LARGE SCALE GENOMIC DNA]</scope>
    <source>
        <strain evidence="4">ye3</strain>
    </source>
</reference>
<dbReference type="PANTHER" id="PTHR30536">
    <property type="entry name" value="ALTRONATE/GALACTARATE DEHYDRATASE"/>
    <property type="match status" value="1"/>
</dbReference>
<dbReference type="SMART" id="SM00858">
    <property type="entry name" value="SAF"/>
    <property type="match status" value="1"/>
</dbReference>
<name>A0A410GEP1_9BURK</name>
<dbReference type="InterPro" id="IPR013974">
    <property type="entry name" value="SAF"/>
</dbReference>
<dbReference type="KEGG" id="pus:CKA81_13580"/>
<evidence type="ECO:0000256" key="1">
    <source>
        <dbReference type="ARBA" id="ARBA00023239"/>
    </source>
</evidence>
<dbReference type="AlphaFoldDB" id="A0A410GEP1"/>
<dbReference type="GO" id="GO:0016829">
    <property type="term" value="F:lyase activity"/>
    <property type="evidence" value="ECO:0007669"/>
    <property type="project" value="UniProtKB-KW"/>
</dbReference>
<organism evidence="3 4">
    <name type="scientific">Pollutimonas thiosulfatoxidans</name>
    <dbReference type="NCBI Taxonomy" id="2028345"/>
    <lineage>
        <taxon>Bacteria</taxon>
        <taxon>Pseudomonadati</taxon>
        <taxon>Pseudomonadota</taxon>
        <taxon>Betaproteobacteria</taxon>
        <taxon>Burkholderiales</taxon>
        <taxon>Alcaligenaceae</taxon>
        <taxon>Pollutimonas</taxon>
    </lineage>
</organism>
<dbReference type="Gene3D" id="2.30.130.110">
    <property type="match status" value="1"/>
</dbReference>
<dbReference type="RefSeq" id="WP_128355756.1">
    <property type="nucleotide sequence ID" value="NZ_CP022987.1"/>
</dbReference>